<dbReference type="Pfam" id="PF01535">
    <property type="entry name" value="PPR"/>
    <property type="match status" value="1"/>
</dbReference>
<evidence type="ECO:0000256" key="1">
    <source>
        <dbReference type="ARBA" id="ARBA00022737"/>
    </source>
</evidence>
<dbReference type="GO" id="GO:0009451">
    <property type="term" value="P:RNA modification"/>
    <property type="evidence" value="ECO:0007669"/>
    <property type="project" value="InterPro"/>
</dbReference>
<dbReference type="EMBL" id="OU503038">
    <property type="protein sequence ID" value="CAI9758258.1"/>
    <property type="molecule type" value="Genomic_DNA"/>
</dbReference>
<evidence type="ECO:0008006" key="4">
    <source>
        <dbReference type="Google" id="ProtNLM"/>
    </source>
</evidence>
<dbReference type="InterPro" id="IPR011990">
    <property type="entry name" value="TPR-like_helical_dom_sf"/>
</dbReference>
<reference evidence="2" key="1">
    <citation type="submission" date="2023-05" db="EMBL/GenBank/DDBJ databases">
        <authorList>
            <person name="Huff M."/>
        </authorList>
    </citation>
    <scope>NUCLEOTIDE SEQUENCE</scope>
</reference>
<gene>
    <name evidence="2" type="ORF">FPE_LOCUS5688</name>
</gene>
<keyword evidence="3" id="KW-1185">Reference proteome</keyword>
<dbReference type="Gene3D" id="1.25.40.10">
    <property type="entry name" value="Tetratricopeptide repeat domain"/>
    <property type="match status" value="1"/>
</dbReference>
<organism evidence="2 3">
    <name type="scientific">Fraxinus pennsylvanica</name>
    <dbReference type="NCBI Taxonomy" id="56036"/>
    <lineage>
        <taxon>Eukaryota</taxon>
        <taxon>Viridiplantae</taxon>
        <taxon>Streptophyta</taxon>
        <taxon>Embryophyta</taxon>
        <taxon>Tracheophyta</taxon>
        <taxon>Spermatophyta</taxon>
        <taxon>Magnoliopsida</taxon>
        <taxon>eudicotyledons</taxon>
        <taxon>Gunneridae</taxon>
        <taxon>Pentapetalae</taxon>
        <taxon>asterids</taxon>
        <taxon>lamiids</taxon>
        <taxon>Lamiales</taxon>
        <taxon>Oleaceae</taxon>
        <taxon>Oleeae</taxon>
        <taxon>Fraxinus</taxon>
    </lineage>
</organism>
<dbReference type="PANTHER" id="PTHR47926">
    <property type="entry name" value="PENTATRICOPEPTIDE REPEAT-CONTAINING PROTEIN"/>
    <property type="match status" value="1"/>
</dbReference>
<evidence type="ECO:0000313" key="3">
    <source>
        <dbReference type="Proteomes" id="UP000834106"/>
    </source>
</evidence>
<dbReference type="Proteomes" id="UP000834106">
    <property type="component" value="Chromosome 3"/>
</dbReference>
<accession>A0AAD1YVR6</accession>
<dbReference type="InterPro" id="IPR046960">
    <property type="entry name" value="PPR_At4g14850-like_plant"/>
</dbReference>
<keyword evidence="1" id="KW-0677">Repeat</keyword>
<evidence type="ECO:0000313" key="2">
    <source>
        <dbReference type="EMBL" id="CAI9758258.1"/>
    </source>
</evidence>
<dbReference type="InterPro" id="IPR002885">
    <property type="entry name" value="PPR_rpt"/>
</dbReference>
<dbReference type="AlphaFoldDB" id="A0AAD1YVR6"/>
<protein>
    <recommendedName>
        <fullName evidence="4">Pentatricopeptide repeat-containing protein</fullName>
    </recommendedName>
</protein>
<proteinExistence type="predicted"/>
<sequence>MIDGYNQHGSHVESLEMFSKLLRESQLKPDRYTPASLLFSCTNLEELKFEKQIHANIIKSEYNTFWSVGNALFYMYSKGGSVKIAKKLLEQFGTSILNVIAFTTLLDNYIELGNQNPARQVFDLLKDPNVVSWRAMVVDYVQNGMN</sequence>
<name>A0AAD1YVR6_9LAMI</name>
<dbReference type="GO" id="GO:0003723">
    <property type="term" value="F:RNA binding"/>
    <property type="evidence" value="ECO:0007669"/>
    <property type="project" value="InterPro"/>
</dbReference>